<gene>
    <name evidence="1" type="ORF">POVWA1_072520</name>
    <name evidence="2" type="ORF">POVWA2_089530</name>
</gene>
<keyword evidence="4" id="KW-1185">Reference proteome</keyword>
<name>A0A1A9AIA6_PLAOA</name>
<evidence type="ECO:0000313" key="3">
    <source>
        <dbReference type="Proteomes" id="UP000078550"/>
    </source>
</evidence>
<evidence type="ECO:0000313" key="1">
    <source>
        <dbReference type="EMBL" id="SBT55828.1"/>
    </source>
</evidence>
<dbReference type="Proteomes" id="UP000078555">
    <property type="component" value="Unassembled WGS sequence"/>
</dbReference>
<accession>A0A1A9AIA6</accession>
<dbReference type="EMBL" id="FLRD01000898">
    <property type="protein sequence ID" value="SBT55828.1"/>
    <property type="molecule type" value="Genomic_DNA"/>
</dbReference>
<proteinExistence type="predicted"/>
<reference evidence="3 4" key="1">
    <citation type="submission" date="2016-05" db="EMBL/GenBank/DDBJ databases">
        <authorList>
            <person name="Naeem Raeece"/>
        </authorList>
    </citation>
    <scope>NUCLEOTIDE SEQUENCE [LARGE SCALE GENOMIC DNA]</scope>
</reference>
<evidence type="ECO:0000313" key="2">
    <source>
        <dbReference type="EMBL" id="SBT58946.1"/>
    </source>
</evidence>
<dbReference type="AlphaFoldDB" id="A0A1A9AIA6"/>
<protein>
    <submittedName>
        <fullName evidence="1">PIR Superfamily Protein</fullName>
    </submittedName>
</protein>
<organism evidence="1 4">
    <name type="scientific">Plasmodium ovale wallikeri</name>
    <dbReference type="NCBI Taxonomy" id="864142"/>
    <lineage>
        <taxon>Eukaryota</taxon>
        <taxon>Sar</taxon>
        <taxon>Alveolata</taxon>
        <taxon>Apicomplexa</taxon>
        <taxon>Aconoidasida</taxon>
        <taxon>Haemosporida</taxon>
        <taxon>Plasmodiidae</taxon>
        <taxon>Plasmodium</taxon>
        <taxon>Plasmodium (Plasmodium)</taxon>
    </lineage>
</organism>
<reference evidence="1" key="2">
    <citation type="submission" date="2016-05" db="EMBL/GenBank/DDBJ databases">
        <authorList>
            <person name="Lavstsen T."/>
            <person name="Jespersen J.S."/>
        </authorList>
    </citation>
    <scope>NUCLEOTIDE SEQUENCE [LARGE SCALE GENOMIC DNA]</scope>
</reference>
<dbReference type="EMBL" id="FLRE01002656">
    <property type="protein sequence ID" value="SBT58946.1"/>
    <property type="molecule type" value="Genomic_DNA"/>
</dbReference>
<evidence type="ECO:0000313" key="4">
    <source>
        <dbReference type="Proteomes" id="UP000078555"/>
    </source>
</evidence>
<sequence>MEYFINEETYNPLILILILNKLKDRIFSGSKEVGDSDETVIKSVMPESYKSEGKQTNIKVKCSEGFYLDKTEFKSGLMCTDTKEGDIKKEYSQASLNVSFYQIIFNRFFALQGTIFLFYSFSPLGSRLHKNKQQKNNIYYYLQDDYTQHLLERTSISLGKIGKNKRLHIVIILHKTLCSNNTCDINRNVNTTL</sequence>
<dbReference type="Proteomes" id="UP000078550">
    <property type="component" value="Unassembled WGS sequence"/>
</dbReference>